<name>A0A2P2J196_RHIMU</name>
<proteinExistence type="predicted"/>
<reference evidence="1" key="1">
    <citation type="submission" date="2018-02" db="EMBL/GenBank/DDBJ databases">
        <title>Rhizophora mucronata_Transcriptome.</title>
        <authorList>
            <person name="Meera S.P."/>
            <person name="Sreeshan A."/>
            <person name="Augustine A."/>
        </authorList>
    </citation>
    <scope>NUCLEOTIDE SEQUENCE</scope>
    <source>
        <tissue evidence="1">Leaf</tissue>
    </source>
</reference>
<evidence type="ECO:0000313" key="1">
    <source>
        <dbReference type="EMBL" id="MBW87256.1"/>
    </source>
</evidence>
<accession>A0A2P2J196</accession>
<dbReference type="AlphaFoldDB" id="A0A2P2J196"/>
<dbReference type="EMBL" id="GGEC01006773">
    <property type="protein sequence ID" value="MBW87256.1"/>
    <property type="molecule type" value="Transcribed_RNA"/>
</dbReference>
<organism evidence="1">
    <name type="scientific">Rhizophora mucronata</name>
    <name type="common">Asiatic mangrove</name>
    <dbReference type="NCBI Taxonomy" id="61149"/>
    <lineage>
        <taxon>Eukaryota</taxon>
        <taxon>Viridiplantae</taxon>
        <taxon>Streptophyta</taxon>
        <taxon>Embryophyta</taxon>
        <taxon>Tracheophyta</taxon>
        <taxon>Spermatophyta</taxon>
        <taxon>Magnoliopsida</taxon>
        <taxon>eudicotyledons</taxon>
        <taxon>Gunneridae</taxon>
        <taxon>Pentapetalae</taxon>
        <taxon>rosids</taxon>
        <taxon>fabids</taxon>
        <taxon>Malpighiales</taxon>
        <taxon>Rhizophoraceae</taxon>
        <taxon>Rhizophora</taxon>
    </lineage>
</organism>
<sequence length="30" mass="3508">MRDEWLAWRCATGVLCDCKILIKLVNSIEQ</sequence>
<protein>
    <submittedName>
        <fullName evidence="1">Uncharacterized protein</fullName>
    </submittedName>
</protein>